<keyword evidence="2" id="KW-0689">Ribosomal protein</keyword>
<organism evidence="1 3">
    <name type="scientific">Rhizophagus clarus</name>
    <dbReference type="NCBI Taxonomy" id="94130"/>
    <lineage>
        <taxon>Eukaryota</taxon>
        <taxon>Fungi</taxon>
        <taxon>Fungi incertae sedis</taxon>
        <taxon>Mucoromycota</taxon>
        <taxon>Glomeromycotina</taxon>
        <taxon>Glomeromycetes</taxon>
        <taxon>Glomerales</taxon>
        <taxon>Glomeraceae</taxon>
        <taxon>Rhizophagus</taxon>
    </lineage>
</organism>
<proteinExistence type="predicted"/>
<dbReference type="AlphaFoldDB" id="A0A2Z6RKB5"/>
<gene>
    <name evidence="2" type="ORF">RCL2_001351600</name>
    <name evidence="1" type="ORF">RclHR1_04700013</name>
</gene>
<evidence type="ECO:0000313" key="3">
    <source>
        <dbReference type="Proteomes" id="UP000247702"/>
    </source>
</evidence>
<dbReference type="Proteomes" id="UP000615446">
    <property type="component" value="Unassembled WGS sequence"/>
</dbReference>
<dbReference type="InterPro" id="IPR024388">
    <property type="entry name" value="Ribosomal_mL58"/>
</dbReference>
<accession>A0A2Z6RKB5</accession>
<comment type="caution">
    <text evidence="1">The sequence shown here is derived from an EMBL/GenBank/DDBJ whole genome shotgun (WGS) entry which is preliminary data.</text>
</comment>
<reference evidence="2" key="2">
    <citation type="submission" date="2019-10" db="EMBL/GenBank/DDBJ databases">
        <title>Conservation and host-specific expression of non-tandemly repeated heterogenous ribosome RNA gene in arbuscular mycorrhizal fungi.</title>
        <authorList>
            <person name="Maeda T."/>
            <person name="Kobayashi Y."/>
            <person name="Nakagawa T."/>
            <person name="Ezawa T."/>
            <person name="Yamaguchi K."/>
            <person name="Bino T."/>
            <person name="Nishimoto Y."/>
            <person name="Shigenobu S."/>
            <person name="Kawaguchi M."/>
        </authorList>
    </citation>
    <scope>NUCLEOTIDE SEQUENCE</scope>
    <source>
        <strain evidence="2">HR1</strain>
    </source>
</reference>
<name>A0A2Z6RKB5_9GLOM</name>
<protein>
    <submittedName>
        <fullName evidence="2">Putative ribosomal protein subunit L20</fullName>
    </submittedName>
</protein>
<dbReference type="PANTHER" id="PTHR28266:SF1">
    <property type="entry name" value="LARGE RIBOSOMAL SUBUNIT PROTEIN ML58"/>
    <property type="match status" value="1"/>
</dbReference>
<sequence length="158" mass="19013">MSFLINKIPFTLSLNRILFIRTYTAKKPIKISKSSAPIYEKKELEDGSIFISRVPLNSQNQSFDELPPPLKPIKKKSYHLTQEQINEIKQLREQDPIKWTRKNLAEKFECSQFYIGIVAPVTEERRIELEEEYNQKINEMGWKKRFVRNERVRRRELW</sequence>
<dbReference type="STRING" id="94130.A0A2Z6RKB5"/>
<evidence type="ECO:0000313" key="1">
    <source>
        <dbReference type="EMBL" id="GBC02611.1"/>
    </source>
</evidence>
<dbReference type="OrthoDB" id="6021263at2759"/>
<dbReference type="Pfam" id="PF12824">
    <property type="entry name" value="MRP-L20"/>
    <property type="match status" value="1"/>
</dbReference>
<dbReference type="EMBL" id="BLAL01000160">
    <property type="protein sequence ID" value="GES86461.1"/>
    <property type="molecule type" value="Genomic_DNA"/>
</dbReference>
<dbReference type="EMBL" id="BEXD01003838">
    <property type="protein sequence ID" value="GBC02611.1"/>
    <property type="molecule type" value="Genomic_DNA"/>
</dbReference>
<reference evidence="1 3" key="1">
    <citation type="submission" date="2017-11" db="EMBL/GenBank/DDBJ databases">
        <title>The genome of Rhizophagus clarus HR1 reveals common genetic basis of auxotrophy among arbuscular mycorrhizal fungi.</title>
        <authorList>
            <person name="Kobayashi Y."/>
        </authorList>
    </citation>
    <scope>NUCLEOTIDE SEQUENCE [LARGE SCALE GENOMIC DNA]</scope>
    <source>
        <strain evidence="1 3">HR1</strain>
    </source>
</reference>
<dbReference type="GO" id="GO:0003735">
    <property type="term" value="F:structural constituent of ribosome"/>
    <property type="evidence" value="ECO:0007669"/>
    <property type="project" value="TreeGrafter"/>
</dbReference>
<keyword evidence="3" id="KW-1185">Reference proteome</keyword>
<dbReference type="GO" id="GO:0005762">
    <property type="term" value="C:mitochondrial large ribosomal subunit"/>
    <property type="evidence" value="ECO:0007669"/>
    <property type="project" value="TreeGrafter"/>
</dbReference>
<dbReference type="PANTHER" id="PTHR28266">
    <property type="entry name" value="54S RIBOSOMAL PROTEIN L20, MITOCHONDRIAL"/>
    <property type="match status" value="1"/>
</dbReference>
<evidence type="ECO:0000313" key="2">
    <source>
        <dbReference type="EMBL" id="GES86461.1"/>
    </source>
</evidence>
<keyword evidence="2" id="KW-0687">Ribonucleoprotein</keyword>
<dbReference type="Proteomes" id="UP000247702">
    <property type="component" value="Unassembled WGS sequence"/>
</dbReference>